<dbReference type="PANTHER" id="PTHR31793:SF24">
    <property type="entry name" value="LONG-CHAIN ACYL-COA THIOESTERASE FADM"/>
    <property type="match status" value="1"/>
</dbReference>
<dbReference type="Pfam" id="PF13279">
    <property type="entry name" value="4HBT_2"/>
    <property type="match status" value="1"/>
</dbReference>
<name>A0A7Y2JWA2_9BURK</name>
<accession>A0A7Y2JWA2</accession>
<dbReference type="CDD" id="cd00586">
    <property type="entry name" value="4HBT"/>
    <property type="match status" value="1"/>
</dbReference>
<dbReference type="GO" id="GO:0047617">
    <property type="term" value="F:fatty acyl-CoA hydrolase activity"/>
    <property type="evidence" value="ECO:0007669"/>
    <property type="project" value="TreeGrafter"/>
</dbReference>
<evidence type="ECO:0000313" key="1">
    <source>
        <dbReference type="EMBL" id="NNG21878.1"/>
    </source>
</evidence>
<dbReference type="Gene3D" id="3.10.129.10">
    <property type="entry name" value="Hotdog Thioesterase"/>
    <property type="match status" value="1"/>
</dbReference>
<dbReference type="PANTHER" id="PTHR31793">
    <property type="entry name" value="4-HYDROXYBENZOYL-COA THIOESTERASE FAMILY MEMBER"/>
    <property type="match status" value="1"/>
</dbReference>
<protein>
    <submittedName>
        <fullName evidence="1">Acyl-CoA thioesterase</fullName>
    </submittedName>
</protein>
<evidence type="ECO:0000313" key="2">
    <source>
        <dbReference type="Proteomes" id="UP000533905"/>
    </source>
</evidence>
<reference evidence="1 2" key="1">
    <citation type="submission" date="2020-04" db="EMBL/GenBank/DDBJ databases">
        <title>Massilia sp. nov., a cold adapted bacteria isolated from Arctic soil.</title>
        <authorList>
            <person name="Son J."/>
            <person name="Ka J.-O."/>
        </authorList>
    </citation>
    <scope>NUCLEOTIDE SEQUENCE [LARGE SCALE GENOMIC DNA]</scope>
    <source>
        <strain evidence="1 2">ML15P13</strain>
    </source>
</reference>
<dbReference type="RefSeq" id="WP_171080751.1">
    <property type="nucleotide sequence ID" value="NZ_JABAIV010000001.1"/>
</dbReference>
<dbReference type="AlphaFoldDB" id="A0A7Y2JWA2"/>
<dbReference type="InterPro" id="IPR050563">
    <property type="entry name" value="4-hydroxybenzoyl-CoA_TE"/>
</dbReference>
<sequence>MSSKQLVHTMTMPIRWGDMDAMGHVNNTVYFRYIETARIAWLEQVGALPDPTSEGPVIVNANCSFLKQLTYPGEIEVTTWVGAPGRSSFEVTHEIRLVGPGGQAGALHAEGGAKVVWVDFKAGKSKPLPDRLRALLPPQD</sequence>
<gene>
    <name evidence="1" type="ORF">HGB41_02495</name>
</gene>
<dbReference type="SUPFAM" id="SSF54637">
    <property type="entry name" value="Thioesterase/thiol ester dehydrase-isomerase"/>
    <property type="match status" value="1"/>
</dbReference>
<keyword evidence="2" id="KW-1185">Reference proteome</keyword>
<dbReference type="InterPro" id="IPR029069">
    <property type="entry name" value="HotDog_dom_sf"/>
</dbReference>
<comment type="caution">
    <text evidence="1">The sequence shown here is derived from an EMBL/GenBank/DDBJ whole genome shotgun (WGS) entry which is preliminary data.</text>
</comment>
<dbReference type="Proteomes" id="UP000533905">
    <property type="component" value="Unassembled WGS sequence"/>
</dbReference>
<proteinExistence type="predicted"/>
<dbReference type="EMBL" id="JABAIV010000001">
    <property type="protein sequence ID" value="NNG21878.1"/>
    <property type="molecule type" value="Genomic_DNA"/>
</dbReference>
<organism evidence="1 2">
    <name type="scientific">Telluria aromaticivorans</name>
    <dbReference type="NCBI Taxonomy" id="2725995"/>
    <lineage>
        <taxon>Bacteria</taxon>
        <taxon>Pseudomonadati</taxon>
        <taxon>Pseudomonadota</taxon>
        <taxon>Betaproteobacteria</taxon>
        <taxon>Burkholderiales</taxon>
        <taxon>Oxalobacteraceae</taxon>
        <taxon>Telluria group</taxon>
        <taxon>Telluria</taxon>
    </lineage>
</organism>